<dbReference type="GO" id="GO:0005774">
    <property type="term" value="C:vacuolar membrane"/>
    <property type="evidence" value="ECO:0007669"/>
    <property type="project" value="TreeGrafter"/>
</dbReference>
<keyword evidence="10" id="KW-1185">Reference proteome</keyword>
<evidence type="ECO:0000313" key="10">
    <source>
        <dbReference type="Proteomes" id="UP000027456"/>
    </source>
</evidence>
<dbReference type="GO" id="GO:0015184">
    <property type="term" value="F:L-cystine transmembrane transporter activity"/>
    <property type="evidence" value="ECO:0007669"/>
    <property type="project" value="TreeGrafter"/>
</dbReference>
<protein>
    <submittedName>
        <fullName evidence="9">Lysosomal cystine transporter</fullName>
    </submittedName>
</protein>
<evidence type="ECO:0000256" key="4">
    <source>
        <dbReference type="ARBA" id="ARBA00022737"/>
    </source>
</evidence>
<feature type="transmembrane region" description="Helical" evidence="8">
    <location>
        <begin position="15"/>
        <end position="34"/>
    </location>
</feature>
<dbReference type="InterPro" id="IPR006603">
    <property type="entry name" value="PQ-loop_rpt"/>
</dbReference>
<evidence type="ECO:0000256" key="6">
    <source>
        <dbReference type="ARBA" id="ARBA00023136"/>
    </source>
</evidence>
<feature type="region of interest" description="Disordered" evidence="7">
    <location>
        <begin position="248"/>
        <end position="269"/>
    </location>
</feature>
<feature type="transmembrane region" description="Helical" evidence="8">
    <location>
        <begin position="46"/>
        <end position="66"/>
    </location>
</feature>
<comment type="subcellular location">
    <subcellularLocation>
        <location evidence="1">Endomembrane system</location>
        <topology evidence="1">Multi-pass membrane protein</topology>
    </subcellularLocation>
</comment>
<sequence length="269" mass="30301">MFESSLRAIISQSLGWMYFIAWTVSFYPQVLLNIRRKSVEGLSIDFVSLNVVGFASYIIYTTNFFFNEEVREEYRKRHDGYDNSVQPNDVAFAVHAFVLTLVILFQTFYYPRGPGQRLSTFNKVVIGFMVIFIAVDLGRVAIHQAHLIDVLYHLGTFKLYVSIAKYIPQAFSNFNRKSTEGWSIGNVLLDSTGGLLSLLQLLIDSFALDDWSSITGNPVKFGLSMLSLSFGLLFICQHYILYATTRSTSHGDSPHDTEVAAGESQPLLG</sequence>
<proteinExistence type="predicted"/>
<evidence type="ECO:0000256" key="2">
    <source>
        <dbReference type="ARBA" id="ARBA00022448"/>
    </source>
</evidence>
<evidence type="ECO:0000256" key="3">
    <source>
        <dbReference type="ARBA" id="ARBA00022692"/>
    </source>
</evidence>
<dbReference type="PANTHER" id="PTHR13131">
    <property type="entry name" value="CYSTINOSIN"/>
    <property type="match status" value="1"/>
</dbReference>
<keyword evidence="2" id="KW-0813">Transport</keyword>
<feature type="transmembrane region" description="Helical" evidence="8">
    <location>
        <begin position="121"/>
        <end position="138"/>
    </location>
</feature>
<feature type="transmembrane region" description="Helical" evidence="8">
    <location>
        <begin position="223"/>
        <end position="242"/>
    </location>
</feature>
<evidence type="ECO:0000256" key="7">
    <source>
        <dbReference type="SAM" id="MobiDB-lite"/>
    </source>
</evidence>
<evidence type="ECO:0000256" key="8">
    <source>
        <dbReference type="SAM" id="Phobius"/>
    </source>
</evidence>
<keyword evidence="4" id="KW-0677">Repeat</keyword>
<dbReference type="SMART" id="SM00679">
    <property type="entry name" value="CTNS"/>
    <property type="match status" value="2"/>
</dbReference>
<keyword evidence="5 8" id="KW-1133">Transmembrane helix</keyword>
<dbReference type="Gene3D" id="1.20.1280.290">
    <property type="match status" value="1"/>
</dbReference>
<reference evidence="9 10" key="1">
    <citation type="submission" date="2013-12" db="EMBL/GenBank/DDBJ databases">
        <authorList>
            <person name="Cubeta M."/>
            <person name="Pakala S."/>
            <person name="Fedorova N."/>
            <person name="Thomas E."/>
            <person name="Dean R."/>
            <person name="Jabaji S."/>
            <person name="Neate S."/>
            <person name="Toda T."/>
            <person name="Tavantzis S."/>
            <person name="Vilgalys R."/>
            <person name="Bharathan N."/>
            <person name="Pakala S."/>
            <person name="Losada L.S."/>
            <person name="Zafar N."/>
            <person name="Nierman W."/>
        </authorList>
    </citation>
    <scope>NUCLEOTIDE SEQUENCE [LARGE SCALE GENOMIC DNA]</scope>
    <source>
        <strain evidence="9 10">123E</strain>
    </source>
</reference>
<dbReference type="GO" id="GO:0012505">
    <property type="term" value="C:endomembrane system"/>
    <property type="evidence" value="ECO:0007669"/>
    <property type="project" value="UniProtKB-SubCell"/>
</dbReference>
<evidence type="ECO:0000256" key="1">
    <source>
        <dbReference type="ARBA" id="ARBA00004127"/>
    </source>
</evidence>
<organism evidence="9 10">
    <name type="scientific">Rhizoctonia solani 123E</name>
    <dbReference type="NCBI Taxonomy" id="1423351"/>
    <lineage>
        <taxon>Eukaryota</taxon>
        <taxon>Fungi</taxon>
        <taxon>Dikarya</taxon>
        <taxon>Basidiomycota</taxon>
        <taxon>Agaricomycotina</taxon>
        <taxon>Agaricomycetes</taxon>
        <taxon>Cantharellales</taxon>
        <taxon>Ceratobasidiaceae</taxon>
        <taxon>Rhizoctonia</taxon>
    </lineage>
</organism>
<keyword evidence="3 8" id="KW-0812">Transmembrane</keyword>
<dbReference type="OrthoDB" id="75720at2759"/>
<dbReference type="PANTHER" id="PTHR13131:SF5">
    <property type="entry name" value="CYSTINOSIN"/>
    <property type="match status" value="1"/>
</dbReference>
<evidence type="ECO:0000313" key="9">
    <source>
        <dbReference type="EMBL" id="KEP51969.1"/>
    </source>
</evidence>
<dbReference type="Pfam" id="PF04193">
    <property type="entry name" value="PQ-loop"/>
    <property type="match status" value="2"/>
</dbReference>
<dbReference type="EMBL" id="AZST01000133">
    <property type="protein sequence ID" value="KEP51969.1"/>
    <property type="molecule type" value="Genomic_DNA"/>
</dbReference>
<comment type="caution">
    <text evidence="9">The sequence shown here is derived from an EMBL/GenBank/DDBJ whole genome shotgun (WGS) entry which is preliminary data.</text>
</comment>
<name>A0A074RY92_9AGAM</name>
<gene>
    <name evidence="9" type="ORF">V565_053060</name>
</gene>
<feature type="transmembrane region" description="Helical" evidence="8">
    <location>
        <begin position="90"/>
        <end position="109"/>
    </location>
</feature>
<keyword evidence="6 8" id="KW-0472">Membrane</keyword>
<feature type="transmembrane region" description="Helical" evidence="8">
    <location>
        <begin position="187"/>
        <end position="203"/>
    </location>
</feature>
<dbReference type="NCBIfam" id="TIGR00951">
    <property type="entry name" value="2A43"/>
    <property type="match status" value="1"/>
</dbReference>
<dbReference type="InterPro" id="IPR005282">
    <property type="entry name" value="LC_transporter"/>
</dbReference>
<dbReference type="AlphaFoldDB" id="A0A074RY92"/>
<evidence type="ECO:0000256" key="5">
    <source>
        <dbReference type="ARBA" id="ARBA00022989"/>
    </source>
</evidence>
<dbReference type="HOGENOM" id="CLU_046327_0_0_1"/>
<accession>A0A074RY92</accession>
<dbReference type="Proteomes" id="UP000027456">
    <property type="component" value="Unassembled WGS sequence"/>
</dbReference>